<keyword evidence="3" id="KW-0813">Transport</keyword>
<dbReference type="PROSITE" id="PS50259">
    <property type="entry name" value="G_PROTEIN_RECEP_F3_4"/>
    <property type="match status" value="1"/>
</dbReference>
<evidence type="ECO:0000259" key="9">
    <source>
        <dbReference type="PROSITE" id="PS50259"/>
    </source>
</evidence>
<accession>A0A0L0SQ41</accession>
<dbReference type="Gene3D" id="3.40.190.10">
    <property type="entry name" value="Periplasmic binding protein-like II"/>
    <property type="match status" value="2"/>
</dbReference>
<keyword evidence="4 8" id="KW-0812">Transmembrane</keyword>
<evidence type="ECO:0000256" key="6">
    <source>
        <dbReference type="ARBA" id="ARBA00022989"/>
    </source>
</evidence>
<proteinExistence type="inferred from homology"/>
<dbReference type="AlphaFoldDB" id="A0A0L0SQ41"/>
<evidence type="ECO:0000313" key="11">
    <source>
        <dbReference type="Proteomes" id="UP000054350"/>
    </source>
</evidence>
<keyword evidence="5" id="KW-0732">Signal</keyword>
<evidence type="ECO:0000256" key="3">
    <source>
        <dbReference type="ARBA" id="ARBA00022448"/>
    </source>
</evidence>
<sequence>MVNDILRSKESPVSPSMSLHAAVWDRDTNQTLLPHTCPRISVDMTTVSLRLQWRKNVNQHRPRLLARERARPIARLRLVFAPVVWVLCVLCLIGSGPSCSIWRPLASSGAQGVLAMTAPAVNVAMRPIASAINDASFLANFSQLLDAWSNQTGIPVNVWWPDSYSYTTDDLKVFLKISALQQSNTWDLFGMDVVWTAAFAKLLSPMNGIGSSGAISRHDPSALVAGTVNGSLYALPTFADGGALFFRSDLLAKYSFQRPPTTWDEMETMLTTILPGERALNPSLLGFVTQLSPYEGLTCNVAEWFAGANLTMFLDSTSSLSLAALDDQARAAAVLDRFRRWTGQGLMSGLLFTEIETLRVFGLQDNAVFMHMWGSQTRWLREHAPNLSWGVAPLPGESADLVGASTLGGGTIAVNRYSNNVTRAMRVAEFMSGPDVQRLLTIGFGFRPTIPALFTDPVVNQVYDEALLDSTRITNRPSNNDRYLAVSNVIYTAVNLILAGFADAQAAVVSMNSNIADLLNIDHFGPPQDVVWDSTPARTVMAIVAFLVVTTVALLAYLIWSHAAVRARRIPTMTLIGILSGSLIGSLTPLAYLGSPTTMTCQLRVALLGMGFVVMTSCMAAQDFRVYLIVSSPLRRVASDINRILWQSLIAVWVLEGALLGLWLGVDPMMPVDVIVKREWRYTGCVSKSDKYQTGMFVVQCLLCGALVIACIWLAARSRRVSPKTSRSTESMSTASYLIALGASAALIALSALDLGPVPHMLTITSAIALCVLGVRWAYILAQLRASPASDVSGWMGETVHTLSTPLDDEGNASSGLLLNDSDGGARAMVETKSLAVRFAHTARALAISPWMQGVGVALGLDSQILVVRSQPHGLVLSLRRFVQLSQCDAASRSFTAVFAAGILEVHAPSDAELAEWHARLEGAAVAAGVSSTGSTLVKRTDTLAPPTQPLPGSARVVSTQIMSAGGYDVVTARGSAVDS</sequence>
<dbReference type="PANTHER" id="PTHR43649">
    <property type="entry name" value="ARABINOSE-BINDING PROTEIN-RELATED"/>
    <property type="match status" value="1"/>
</dbReference>
<evidence type="ECO:0000256" key="2">
    <source>
        <dbReference type="ARBA" id="ARBA00008520"/>
    </source>
</evidence>
<comment type="subcellular location">
    <subcellularLocation>
        <location evidence="1">Membrane</location>
        <topology evidence="1">Multi-pass membrane protein</topology>
    </subcellularLocation>
</comment>
<dbReference type="Pfam" id="PF00003">
    <property type="entry name" value="7tm_3"/>
    <property type="match status" value="1"/>
</dbReference>
<dbReference type="InterPro" id="IPR017978">
    <property type="entry name" value="GPCR_3_C"/>
</dbReference>
<dbReference type="VEuPathDB" id="FungiDB:AMAG_09476"/>
<dbReference type="PANTHER" id="PTHR43649:SF34">
    <property type="entry name" value="ABC TRANSPORTER PERIPLASMIC-BINDING PROTEIN YCJN-RELATED"/>
    <property type="match status" value="1"/>
</dbReference>
<keyword evidence="11" id="KW-1185">Reference proteome</keyword>
<keyword evidence="7 8" id="KW-0472">Membrane</keyword>
<feature type="domain" description="G-protein coupled receptors family 3 profile" evidence="9">
    <location>
        <begin position="578"/>
        <end position="738"/>
    </location>
</feature>
<dbReference type="GO" id="GO:0016020">
    <property type="term" value="C:membrane"/>
    <property type="evidence" value="ECO:0007669"/>
    <property type="project" value="UniProtKB-SubCell"/>
</dbReference>
<dbReference type="InterPro" id="IPR050490">
    <property type="entry name" value="Bact_solute-bd_prot1"/>
</dbReference>
<dbReference type="EMBL" id="GG745344">
    <property type="protein sequence ID" value="KNE64455.1"/>
    <property type="molecule type" value="Genomic_DNA"/>
</dbReference>
<dbReference type="STRING" id="578462.A0A0L0SQ41"/>
<dbReference type="SUPFAM" id="SSF53850">
    <property type="entry name" value="Periplasmic binding protein-like II"/>
    <property type="match status" value="1"/>
</dbReference>
<reference evidence="10 11" key="1">
    <citation type="submission" date="2009-11" db="EMBL/GenBank/DDBJ databases">
        <title>Annotation of Allomyces macrogynus ATCC 38327.</title>
        <authorList>
            <consortium name="The Broad Institute Genome Sequencing Platform"/>
            <person name="Russ C."/>
            <person name="Cuomo C."/>
            <person name="Burger G."/>
            <person name="Gray M.W."/>
            <person name="Holland P.W.H."/>
            <person name="King N."/>
            <person name="Lang F.B.F."/>
            <person name="Roger A.J."/>
            <person name="Ruiz-Trillo I."/>
            <person name="Young S.K."/>
            <person name="Zeng Q."/>
            <person name="Gargeya S."/>
            <person name="Fitzgerald M."/>
            <person name="Haas B."/>
            <person name="Abouelleil A."/>
            <person name="Alvarado L."/>
            <person name="Arachchi H.M."/>
            <person name="Berlin A."/>
            <person name="Chapman S.B."/>
            <person name="Gearin G."/>
            <person name="Goldberg J."/>
            <person name="Griggs A."/>
            <person name="Gujja S."/>
            <person name="Hansen M."/>
            <person name="Heiman D."/>
            <person name="Howarth C."/>
            <person name="Larimer J."/>
            <person name="Lui A."/>
            <person name="MacDonald P.J.P."/>
            <person name="McCowen C."/>
            <person name="Montmayeur A."/>
            <person name="Murphy C."/>
            <person name="Neiman D."/>
            <person name="Pearson M."/>
            <person name="Priest M."/>
            <person name="Roberts A."/>
            <person name="Saif S."/>
            <person name="Shea T."/>
            <person name="Sisk P."/>
            <person name="Stolte C."/>
            <person name="Sykes S."/>
            <person name="Wortman J."/>
            <person name="Nusbaum C."/>
            <person name="Birren B."/>
        </authorList>
    </citation>
    <scope>NUCLEOTIDE SEQUENCE [LARGE SCALE GENOMIC DNA]</scope>
    <source>
        <strain evidence="10 11">ATCC 38327</strain>
    </source>
</reference>
<feature type="transmembrane region" description="Helical" evidence="8">
    <location>
        <begin position="644"/>
        <end position="664"/>
    </location>
</feature>
<dbReference type="Proteomes" id="UP000054350">
    <property type="component" value="Unassembled WGS sequence"/>
</dbReference>
<reference evidence="11" key="2">
    <citation type="submission" date="2009-11" db="EMBL/GenBank/DDBJ databases">
        <title>The Genome Sequence of Allomyces macrogynus strain ATCC 38327.</title>
        <authorList>
            <consortium name="The Broad Institute Genome Sequencing Platform"/>
            <person name="Russ C."/>
            <person name="Cuomo C."/>
            <person name="Shea T."/>
            <person name="Young S.K."/>
            <person name="Zeng Q."/>
            <person name="Koehrsen M."/>
            <person name="Haas B."/>
            <person name="Borodovsky M."/>
            <person name="Guigo R."/>
            <person name="Alvarado L."/>
            <person name="Berlin A."/>
            <person name="Borenstein D."/>
            <person name="Chen Z."/>
            <person name="Engels R."/>
            <person name="Freedman E."/>
            <person name="Gellesch M."/>
            <person name="Goldberg J."/>
            <person name="Griggs A."/>
            <person name="Gujja S."/>
            <person name="Heiman D."/>
            <person name="Hepburn T."/>
            <person name="Howarth C."/>
            <person name="Jen D."/>
            <person name="Larson L."/>
            <person name="Lewis B."/>
            <person name="Mehta T."/>
            <person name="Park D."/>
            <person name="Pearson M."/>
            <person name="Roberts A."/>
            <person name="Saif S."/>
            <person name="Shenoy N."/>
            <person name="Sisk P."/>
            <person name="Stolte C."/>
            <person name="Sykes S."/>
            <person name="Walk T."/>
            <person name="White J."/>
            <person name="Yandava C."/>
            <person name="Burger G."/>
            <person name="Gray M.W."/>
            <person name="Holland P.W.H."/>
            <person name="King N."/>
            <person name="Lang F.B.F."/>
            <person name="Roger A.J."/>
            <person name="Ruiz-Trillo I."/>
            <person name="Lander E."/>
            <person name="Nusbaum C."/>
        </authorList>
    </citation>
    <scope>NUCLEOTIDE SEQUENCE [LARGE SCALE GENOMIC DNA]</scope>
    <source>
        <strain evidence="11">ATCC 38327</strain>
    </source>
</reference>
<dbReference type="OrthoDB" id="2118873at2759"/>
<organism evidence="10 11">
    <name type="scientific">Allomyces macrogynus (strain ATCC 38327)</name>
    <name type="common">Allomyces javanicus var. macrogynus</name>
    <dbReference type="NCBI Taxonomy" id="578462"/>
    <lineage>
        <taxon>Eukaryota</taxon>
        <taxon>Fungi</taxon>
        <taxon>Fungi incertae sedis</taxon>
        <taxon>Blastocladiomycota</taxon>
        <taxon>Blastocladiomycetes</taxon>
        <taxon>Blastocladiales</taxon>
        <taxon>Blastocladiaceae</taxon>
        <taxon>Allomyces</taxon>
    </lineage>
</organism>
<feature type="transmembrane region" description="Helical" evidence="8">
    <location>
        <begin position="761"/>
        <end position="779"/>
    </location>
</feature>
<comment type="similarity">
    <text evidence="2">Belongs to the bacterial solute-binding protein 1 family.</text>
</comment>
<evidence type="ECO:0000256" key="1">
    <source>
        <dbReference type="ARBA" id="ARBA00004141"/>
    </source>
</evidence>
<dbReference type="InterPro" id="IPR006059">
    <property type="entry name" value="SBP"/>
</dbReference>
<feature type="transmembrane region" description="Helical" evidence="8">
    <location>
        <begin position="605"/>
        <end position="624"/>
    </location>
</feature>
<feature type="transmembrane region" description="Helical" evidence="8">
    <location>
        <begin position="572"/>
        <end position="593"/>
    </location>
</feature>
<evidence type="ECO:0000256" key="5">
    <source>
        <dbReference type="ARBA" id="ARBA00022729"/>
    </source>
</evidence>
<evidence type="ECO:0000256" key="4">
    <source>
        <dbReference type="ARBA" id="ARBA00022692"/>
    </source>
</evidence>
<feature type="transmembrane region" description="Helical" evidence="8">
    <location>
        <begin position="737"/>
        <end position="755"/>
    </location>
</feature>
<keyword evidence="6 8" id="KW-1133">Transmembrane helix</keyword>
<protein>
    <recommendedName>
        <fullName evidence="9">G-protein coupled receptors family 3 profile domain-containing protein</fullName>
    </recommendedName>
</protein>
<evidence type="ECO:0000256" key="7">
    <source>
        <dbReference type="ARBA" id="ARBA00023136"/>
    </source>
</evidence>
<feature type="transmembrane region" description="Helical" evidence="8">
    <location>
        <begin position="76"/>
        <end position="95"/>
    </location>
</feature>
<feature type="transmembrane region" description="Helical" evidence="8">
    <location>
        <begin position="540"/>
        <end position="560"/>
    </location>
</feature>
<feature type="transmembrane region" description="Helical" evidence="8">
    <location>
        <begin position="697"/>
        <end position="716"/>
    </location>
</feature>
<gene>
    <name evidence="10" type="ORF">AMAG_09476</name>
</gene>
<dbReference type="Pfam" id="PF13416">
    <property type="entry name" value="SBP_bac_8"/>
    <property type="match status" value="1"/>
</dbReference>
<name>A0A0L0SQ41_ALLM3</name>
<evidence type="ECO:0000313" key="10">
    <source>
        <dbReference type="EMBL" id="KNE64455.1"/>
    </source>
</evidence>
<dbReference type="GO" id="GO:0004930">
    <property type="term" value="F:G protein-coupled receptor activity"/>
    <property type="evidence" value="ECO:0007669"/>
    <property type="project" value="InterPro"/>
</dbReference>
<evidence type="ECO:0000256" key="8">
    <source>
        <dbReference type="SAM" id="Phobius"/>
    </source>
</evidence>